<feature type="transmembrane region" description="Helical" evidence="5">
    <location>
        <begin position="218"/>
        <end position="238"/>
    </location>
</feature>
<evidence type="ECO:0000259" key="6">
    <source>
        <dbReference type="PROSITE" id="PS50850"/>
    </source>
</evidence>
<feature type="transmembrane region" description="Helical" evidence="5">
    <location>
        <begin position="292"/>
        <end position="310"/>
    </location>
</feature>
<dbReference type="PANTHER" id="PTHR23501:SF43">
    <property type="entry name" value="MULTIDRUG TRANSPORTER, PUTATIVE (AFU_ORTHOLOGUE AFUA_6G03040)-RELATED"/>
    <property type="match status" value="1"/>
</dbReference>
<proteinExistence type="predicted"/>
<keyword evidence="4 5" id="KW-0472">Membrane</keyword>
<feature type="transmembrane region" description="Helical" evidence="5">
    <location>
        <begin position="193"/>
        <end position="211"/>
    </location>
</feature>
<dbReference type="Gene3D" id="1.20.1720.10">
    <property type="entry name" value="Multidrug resistance protein D"/>
    <property type="match status" value="1"/>
</dbReference>
<comment type="caution">
    <text evidence="7">The sequence shown here is derived from an EMBL/GenBank/DDBJ whole genome shotgun (WGS) entry which is preliminary data.</text>
</comment>
<dbReference type="Pfam" id="PF07690">
    <property type="entry name" value="MFS_1"/>
    <property type="match status" value="1"/>
</dbReference>
<dbReference type="InterPro" id="IPR011701">
    <property type="entry name" value="MFS"/>
</dbReference>
<feature type="transmembrane region" description="Helical" evidence="5">
    <location>
        <begin position="250"/>
        <end position="271"/>
    </location>
</feature>
<dbReference type="AlphaFoldDB" id="A0A8H3V060"/>
<feature type="transmembrane region" description="Helical" evidence="5">
    <location>
        <begin position="149"/>
        <end position="173"/>
    </location>
</feature>
<dbReference type="EMBL" id="WNWQ01000101">
    <property type="protein sequence ID" value="KAE9978975.1"/>
    <property type="molecule type" value="Genomic_DNA"/>
</dbReference>
<dbReference type="GO" id="GO:0005886">
    <property type="term" value="C:plasma membrane"/>
    <property type="evidence" value="ECO:0007669"/>
    <property type="project" value="TreeGrafter"/>
</dbReference>
<sequence length="429" mass="45984">MMTLATKQQVGFYTALVGSVSAFSNFLGPVLGGLVTDHVSWRWIFYLNAPVCVAVLLIILPATPADRSESMTKKSLARIDVVGGLLSVVWAIPFVFAIQEGGAAFPWKSAVIVGTLTGGIVGCILFLCWERHIGKSQKQDQVLPMWMLIDPIVSLVLLSVMLFGFAFFSAVLLLPQRFQAVNGATPTQAGFKLLALTLSSPVFAVVAGAIMSRNKSAAQYLLLIGASLVAIATGLLSSLETDFAVSHSVYGFQVILGTGFGLLLTPSFYILKAFVPEKDISTSMGALNMARALGGGISVSICAAVLHSTLNADLPDFLDHEQIGSLKTSLEILKTLPSRKTAKVRVVFGKAYNRQFQVMLAFALANVLVTGILLVNVNKRLRNIALEAGEGTERVDDGEEQKSQERVEAALEEEMTTSELHGFNANTKA</sequence>
<protein>
    <recommendedName>
        <fullName evidence="6">Major facilitator superfamily (MFS) profile domain-containing protein</fullName>
    </recommendedName>
</protein>
<comment type="subcellular location">
    <subcellularLocation>
        <location evidence="1">Membrane</location>
        <topology evidence="1">Multi-pass membrane protein</topology>
    </subcellularLocation>
</comment>
<dbReference type="PANTHER" id="PTHR23501">
    <property type="entry name" value="MAJOR FACILITATOR SUPERFAMILY"/>
    <property type="match status" value="1"/>
</dbReference>
<accession>A0A8H3V060</accession>
<dbReference type="Gene3D" id="1.20.1250.20">
    <property type="entry name" value="MFS general substrate transporter like domains"/>
    <property type="match status" value="1"/>
</dbReference>
<feature type="domain" description="Major facilitator superfamily (MFS) profile" evidence="6">
    <location>
        <begin position="1"/>
        <end position="378"/>
    </location>
</feature>
<feature type="transmembrane region" description="Helical" evidence="5">
    <location>
        <begin position="43"/>
        <end position="63"/>
    </location>
</feature>
<keyword evidence="3 5" id="KW-1133">Transmembrane helix</keyword>
<dbReference type="InterPro" id="IPR020846">
    <property type="entry name" value="MFS_dom"/>
</dbReference>
<evidence type="ECO:0000256" key="4">
    <source>
        <dbReference type="ARBA" id="ARBA00023136"/>
    </source>
</evidence>
<evidence type="ECO:0000256" key="1">
    <source>
        <dbReference type="ARBA" id="ARBA00004141"/>
    </source>
</evidence>
<dbReference type="PROSITE" id="PS50850">
    <property type="entry name" value="MFS"/>
    <property type="match status" value="1"/>
</dbReference>
<evidence type="ECO:0000256" key="3">
    <source>
        <dbReference type="ARBA" id="ARBA00022989"/>
    </source>
</evidence>
<dbReference type="GO" id="GO:0022857">
    <property type="term" value="F:transmembrane transporter activity"/>
    <property type="evidence" value="ECO:0007669"/>
    <property type="project" value="InterPro"/>
</dbReference>
<feature type="transmembrane region" description="Helical" evidence="5">
    <location>
        <begin position="12"/>
        <end position="31"/>
    </location>
</feature>
<evidence type="ECO:0000256" key="2">
    <source>
        <dbReference type="ARBA" id="ARBA00022692"/>
    </source>
</evidence>
<gene>
    <name evidence="7" type="ORF">BLS_000145</name>
</gene>
<reference evidence="7 8" key="1">
    <citation type="submission" date="2019-11" db="EMBL/GenBank/DDBJ databases">
        <title>Venturia inaequalis Genome Resource.</title>
        <authorList>
            <person name="Lichtner F.J."/>
        </authorList>
    </citation>
    <scope>NUCLEOTIDE SEQUENCE [LARGE SCALE GENOMIC DNA]</scope>
    <source>
        <strain evidence="7">Bline_iso_100314</strain>
    </source>
</reference>
<dbReference type="SUPFAM" id="SSF103473">
    <property type="entry name" value="MFS general substrate transporter"/>
    <property type="match status" value="1"/>
</dbReference>
<feature type="transmembrane region" description="Helical" evidence="5">
    <location>
        <begin position="110"/>
        <end position="129"/>
    </location>
</feature>
<evidence type="ECO:0000256" key="5">
    <source>
        <dbReference type="SAM" id="Phobius"/>
    </source>
</evidence>
<name>A0A8H3V060_VENIN</name>
<feature type="transmembrane region" description="Helical" evidence="5">
    <location>
        <begin position="75"/>
        <end position="98"/>
    </location>
</feature>
<evidence type="ECO:0000313" key="7">
    <source>
        <dbReference type="EMBL" id="KAE9978975.1"/>
    </source>
</evidence>
<dbReference type="InterPro" id="IPR036259">
    <property type="entry name" value="MFS_trans_sf"/>
</dbReference>
<evidence type="ECO:0000313" key="8">
    <source>
        <dbReference type="Proteomes" id="UP000433883"/>
    </source>
</evidence>
<dbReference type="Proteomes" id="UP000433883">
    <property type="component" value="Unassembled WGS sequence"/>
</dbReference>
<organism evidence="7 8">
    <name type="scientific">Venturia inaequalis</name>
    <name type="common">Apple scab fungus</name>
    <dbReference type="NCBI Taxonomy" id="5025"/>
    <lineage>
        <taxon>Eukaryota</taxon>
        <taxon>Fungi</taxon>
        <taxon>Dikarya</taxon>
        <taxon>Ascomycota</taxon>
        <taxon>Pezizomycotina</taxon>
        <taxon>Dothideomycetes</taxon>
        <taxon>Pleosporomycetidae</taxon>
        <taxon>Venturiales</taxon>
        <taxon>Venturiaceae</taxon>
        <taxon>Venturia</taxon>
    </lineage>
</organism>
<keyword evidence="2 5" id="KW-0812">Transmembrane</keyword>
<feature type="transmembrane region" description="Helical" evidence="5">
    <location>
        <begin position="356"/>
        <end position="377"/>
    </location>
</feature>